<organism evidence="1 2">
    <name type="scientific">Cannabis sativa</name>
    <name type="common">Hemp</name>
    <name type="synonym">Marijuana</name>
    <dbReference type="NCBI Taxonomy" id="3483"/>
    <lineage>
        <taxon>Eukaryota</taxon>
        <taxon>Viridiplantae</taxon>
        <taxon>Streptophyta</taxon>
        <taxon>Embryophyta</taxon>
        <taxon>Tracheophyta</taxon>
        <taxon>Spermatophyta</taxon>
        <taxon>Magnoliopsida</taxon>
        <taxon>eudicotyledons</taxon>
        <taxon>Gunneridae</taxon>
        <taxon>Pentapetalae</taxon>
        <taxon>rosids</taxon>
        <taxon>fabids</taxon>
        <taxon>Rosales</taxon>
        <taxon>Cannabaceae</taxon>
        <taxon>Cannabis</taxon>
    </lineage>
</organism>
<evidence type="ECO:0000313" key="2">
    <source>
        <dbReference type="Proteomes" id="UP000596661"/>
    </source>
</evidence>
<keyword evidence="2" id="KW-1185">Reference proteome</keyword>
<sequence>MFRKQFIAAKDYDLEASSLTIIKQQQGENLKKFIQRMMDVAAKTKVTNYMKMVALTSRLTTRSLLGRDLQHKRADTLSEFLIRSQGFINLEDAYAQAYRAVAHGQLFVPRQQGAINPPQGLGHPQVPRIQALKAQALQGAQNTLTAAVVVAPNPRNFYPLGVVLPALDGHVAFILGGPHIARSTQNSQKQYLNELNQGKSCHLVKSPS</sequence>
<evidence type="ECO:0000313" key="1">
    <source>
        <dbReference type="EnsemblPlants" id="cds.evm.model.09.873"/>
    </source>
</evidence>
<accession>A0A803QHM7</accession>
<evidence type="ECO:0008006" key="3">
    <source>
        <dbReference type="Google" id="ProtNLM"/>
    </source>
</evidence>
<reference evidence="1" key="2">
    <citation type="submission" date="2021-03" db="UniProtKB">
        <authorList>
            <consortium name="EnsemblPlants"/>
        </authorList>
    </citation>
    <scope>IDENTIFICATION</scope>
</reference>
<protein>
    <recommendedName>
        <fullName evidence="3">Retrotransposon gag domain-containing protein</fullName>
    </recommendedName>
</protein>
<dbReference type="Proteomes" id="UP000596661">
    <property type="component" value="Chromosome 9"/>
</dbReference>
<dbReference type="Gramene" id="evm.model.09.873">
    <property type="protein sequence ID" value="cds.evm.model.09.873"/>
    <property type="gene ID" value="evm.TU.09.873"/>
</dbReference>
<name>A0A803QHM7_CANSA</name>
<dbReference type="AlphaFoldDB" id="A0A803QHM7"/>
<reference evidence="1" key="1">
    <citation type="submission" date="2018-11" db="EMBL/GenBank/DDBJ databases">
        <authorList>
            <person name="Grassa J C."/>
        </authorList>
    </citation>
    <scope>NUCLEOTIDE SEQUENCE [LARGE SCALE GENOMIC DNA]</scope>
</reference>
<dbReference type="EMBL" id="UZAU01000740">
    <property type="status" value="NOT_ANNOTATED_CDS"/>
    <property type="molecule type" value="Genomic_DNA"/>
</dbReference>
<proteinExistence type="predicted"/>
<dbReference type="EnsemblPlants" id="evm.model.09.873">
    <property type="protein sequence ID" value="cds.evm.model.09.873"/>
    <property type="gene ID" value="evm.TU.09.873"/>
</dbReference>